<gene>
    <name evidence="2" type="ORF">SAMN02746098_00212</name>
</gene>
<keyword evidence="1" id="KW-0812">Transmembrane</keyword>
<dbReference type="EMBL" id="FQXJ01000003">
    <property type="protein sequence ID" value="SHH11708.1"/>
    <property type="molecule type" value="Genomic_DNA"/>
</dbReference>
<protein>
    <submittedName>
        <fullName evidence="2">Uncharacterized protein</fullName>
    </submittedName>
</protein>
<dbReference type="RefSeq" id="WP_073027177.1">
    <property type="nucleotide sequence ID" value="NZ_FQXJ01000003.1"/>
</dbReference>
<sequence length="130" mass="14365">MNECEAVQDRKKDKGIIKAIGSVSFAIVASSHHWVHTLLIALGLTTLSSSLLSLSPPVKIIFLVVSLVFSAWFIRVAKRKWSYDRPAAWVYLISSVISIVLVMTALPQAISDVFPPSQQQQEQGKDIHGH</sequence>
<evidence type="ECO:0000313" key="2">
    <source>
        <dbReference type="EMBL" id="SHH11708.1"/>
    </source>
</evidence>
<dbReference type="Proteomes" id="UP000183954">
    <property type="component" value="Unassembled WGS sequence"/>
</dbReference>
<keyword evidence="1" id="KW-0472">Membrane</keyword>
<name>A0A1M5QCM3_9FIRM</name>
<feature type="transmembrane region" description="Helical" evidence="1">
    <location>
        <begin position="89"/>
        <end position="110"/>
    </location>
</feature>
<keyword evidence="3" id="KW-1185">Reference proteome</keyword>
<proteinExistence type="predicted"/>
<feature type="transmembrane region" description="Helical" evidence="1">
    <location>
        <begin position="60"/>
        <end position="77"/>
    </location>
</feature>
<dbReference type="AlphaFoldDB" id="A0A1M5QCM3"/>
<accession>A0A1M5QCM3</accession>
<keyword evidence="1" id="KW-1133">Transmembrane helix</keyword>
<dbReference type="OrthoDB" id="1798310at2"/>
<evidence type="ECO:0000256" key="1">
    <source>
        <dbReference type="SAM" id="Phobius"/>
    </source>
</evidence>
<evidence type="ECO:0000313" key="3">
    <source>
        <dbReference type="Proteomes" id="UP000183954"/>
    </source>
</evidence>
<reference evidence="3" key="1">
    <citation type="submission" date="2016-11" db="EMBL/GenBank/DDBJ databases">
        <authorList>
            <person name="Varghese N."/>
            <person name="Submissions S."/>
        </authorList>
    </citation>
    <scope>NUCLEOTIDE SEQUENCE [LARGE SCALE GENOMIC DNA]</scope>
    <source>
        <strain evidence="3">DSM 15449</strain>
    </source>
</reference>
<organism evidence="2 3">
    <name type="scientific">Desulfosporosinus lacus DSM 15449</name>
    <dbReference type="NCBI Taxonomy" id="1121420"/>
    <lineage>
        <taxon>Bacteria</taxon>
        <taxon>Bacillati</taxon>
        <taxon>Bacillota</taxon>
        <taxon>Clostridia</taxon>
        <taxon>Eubacteriales</taxon>
        <taxon>Desulfitobacteriaceae</taxon>
        <taxon>Desulfosporosinus</taxon>
    </lineage>
</organism>